<evidence type="ECO:0000313" key="3">
    <source>
        <dbReference type="WBParaSite" id="GPLIN_000815700"/>
    </source>
</evidence>
<feature type="region of interest" description="Disordered" evidence="1">
    <location>
        <begin position="155"/>
        <end position="210"/>
    </location>
</feature>
<evidence type="ECO:0000256" key="1">
    <source>
        <dbReference type="SAM" id="MobiDB-lite"/>
    </source>
</evidence>
<feature type="compositionally biased region" description="Basic and acidic residues" evidence="1">
    <location>
        <begin position="182"/>
        <end position="210"/>
    </location>
</feature>
<reference evidence="3" key="2">
    <citation type="submission" date="2016-06" db="UniProtKB">
        <authorList>
            <consortium name="WormBaseParasite"/>
        </authorList>
    </citation>
    <scope>IDENTIFICATION</scope>
</reference>
<evidence type="ECO:0000313" key="2">
    <source>
        <dbReference type="Proteomes" id="UP000050741"/>
    </source>
</evidence>
<keyword evidence="2" id="KW-1185">Reference proteome</keyword>
<proteinExistence type="predicted"/>
<sequence>MSWRNVTFLLRRQNSINHFWALYMARHRRYPLKKSAQYKDSTKKDENLPVEIELAPLPAPMDGRSRKMNKTPPASMVDDQPVTWKARFGKAGRDVKEIAEEYKMMDEKAKQRKLLKLARKEKQLNLLQKDKTFREKSHRNGPIIEEDGTKILEGDGIEREEEKTEEGEEQRRGGAWRNRTKPTTEKERMQLAKADKTHNGQRKEQKRPAKELILNAREVIPFGARVDAPPTFNSDLFRKIRPLHAGAGKKELLLKQLLRFDNNRNVSK</sequence>
<feature type="region of interest" description="Disordered" evidence="1">
    <location>
        <begin position="58"/>
        <end position="78"/>
    </location>
</feature>
<reference evidence="2" key="1">
    <citation type="submission" date="2014-05" db="EMBL/GenBank/DDBJ databases">
        <title>The genome and life-stage specific transcriptomes of Globodera pallida elucidate key aspects of plant parasitism by a cyst nematode.</title>
        <authorList>
            <person name="Cotton J.A."/>
            <person name="Lilley C.J."/>
            <person name="Jones L.M."/>
            <person name="Kikuchi T."/>
            <person name="Reid A.J."/>
            <person name="Thorpe P."/>
            <person name="Tsai I.J."/>
            <person name="Beasley H."/>
            <person name="Blok V."/>
            <person name="Cock P.J.A."/>
            <person name="Van den Akker S.E."/>
            <person name="Holroyd N."/>
            <person name="Hunt M."/>
            <person name="Mantelin S."/>
            <person name="Naghra H."/>
            <person name="Pain A."/>
            <person name="Palomares-Rius J.E."/>
            <person name="Zarowiecki M."/>
            <person name="Berriman M."/>
            <person name="Jones J.T."/>
            <person name="Urwin P.E."/>
        </authorList>
    </citation>
    <scope>NUCLEOTIDE SEQUENCE [LARGE SCALE GENOMIC DNA]</scope>
    <source>
        <strain evidence="2">Lindley</strain>
    </source>
</reference>
<dbReference type="Proteomes" id="UP000050741">
    <property type="component" value="Unassembled WGS sequence"/>
</dbReference>
<accession>A0A183C5L2</accession>
<protein>
    <submittedName>
        <fullName evidence="3">Ribosome biogenesis protein NOP53</fullName>
    </submittedName>
</protein>
<organism evidence="2 3">
    <name type="scientific">Globodera pallida</name>
    <name type="common">Potato cyst nematode worm</name>
    <name type="synonym">Heterodera pallida</name>
    <dbReference type="NCBI Taxonomy" id="36090"/>
    <lineage>
        <taxon>Eukaryota</taxon>
        <taxon>Metazoa</taxon>
        <taxon>Ecdysozoa</taxon>
        <taxon>Nematoda</taxon>
        <taxon>Chromadorea</taxon>
        <taxon>Rhabditida</taxon>
        <taxon>Tylenchina</taxon>
        <taxon>Tylenchomorpha</taxon>
        <taxon>Tylenchoidea</taxon>
        <taxon>Heteroderidae</taxon>
        <taxon>Heteroderinae</taxon>
        <taxon>Globodera</taxon>
    </lineage>
</organism>
<name>A0A183C5L2_GLOPA</name>
<dbReference type="AlphaFoldDB" id="A0A183C5L2"/>
<dbReference type="WBParaSite" id="GPLIN_000815700">
    <property type="protein sequence ID" value="GPLIN_000815700"/>
    <property type="gene ID" value="GPLIN_000815700"/>
</dbReference>